<reference evidence="2" key="1">
    <citation type="submission" date="2022-11" db="UniProtKB">
        <authorList>
            <consortium name="WormBaseParasite"/>
        </authorList>
    </citation>
    <scope>IDENTIFICATION</scope>
</reference>
<proteinExistence type="predicted"/>
<sequence>MATKQQGRLDWSGAGDEAQWSRTFSSAPAFPKVAFVANNKCKWITRPAARSMQLDCFSAPSFAIAAGQWGAARSFISKKMHTMNQIHDRSFILPLCLVVAQPLWSTRRSIFLPRDLFPPTDFHLYENVA</sequence>
<keyword evidence="1" id="KW-1185">Reference proteome</keyword>
<dbReference type="AlphaFoldDB" id="A0A914VTE3"/>
<evidence type="ECO:0000313" key="1">
    <source>
        <dbReference type="Proteomes" id="UP000887566"/>
    </source>
</evidence>
<protein>
    <submittedName>
        <fullName evidence="2">Uncharacterized protein</fullName>
    </submittedName>
</protein>
<evidence type="ECO:0000313" key="2">
    <source>
        <dbReference type="WBParaSite" id="PSAMB.scaffold2362size23630.g17489.t1"/>
    </source>
</evidence>
<organism evidence="1 2">
    <name type="scientific">Plectus sambesii</name>
    <dbReference type="NCBI Taxonomy" id="2011161"/>
    <lineage>
        <taxon>Eukaryota</taxon>
        <taxon>Metazoa</taxon>
        <taxon>Ecdysozoa</taxon>
        <taxon>Nematoda</taxon>
        <taxon>Chromadorea</taxon>
        <taxon>Plectida</taxon>
        <taxon>Plectina</taxon>
        <taxon>Plectoidea</taxon>
        <taxon>Plectidae</taxon>
        <taxon>Plectus</taxon>
    </lineage>
</organism>
<dbReference type="Proteomes" id="UP000887566">
    <property type="component" value="Unplaced"/>
</dbReference>
<name>A0A914VTE3_9BILA</name>
<accession>A0A914VTE3</accession>
<dbReference type="WBParaSite" id="PSAMB.scaffold2362size23630.g17489.t1">
    <property type="protein sequence ID" value="PSAMB.scaffold2362size23630.g17489.t1"/>
    <property type="gene ID" value="PSAMB.scaffold2362size23630.g17489"/>
</dbReference>